<keyword evidence="1" id="KW-0472">Membrane</keyword>
<reference evidence="3" key="1">
    <citation type="submission" date="2016-02" db="EMBL/GenBank/DDBJ databases">
        <authorList>
            <person name="Holder M.E."/>
            <person name="Ajami N.J."/>
            <person name="Petrosino J.F."/>
        </authorList>
    </citation>
    <scope>NUCLEOTIDE SEQUENCE [LARGE SCALE GENOMIC DNA]</scope>
    <source>
        <strain evidence="3">CCUG 36733</strain>
    </source>
</reference>
<keyword evidence="1" id="KW-0812">Transmembrane</keyword>
<organism evidence="2 3">
    <name type="scientific">Actinomyces radicidentis</name>
    <dbReference type="NCBI Taxonomy" id="111015"/>
    <lineage>
        <taxon>Bacteria</taxon>
        <taxon>Bacillati</taxon>
        <taxon>Actinomycetota</taxon>
        <taxon>Actinomycetes</taxon>
        <taxon>Actinomycetales</taxon>
        <taxon>Actinomycetaceae</taxon>
        <taxon>Actinomyces</taxon>
    </lineage>
</organism>
<evidence type="ECO:0000313" key="3">
    <source>
        <dbReference type="Proteomes" id="UP000065220"/>
    </source>
</evidence>
<dbReference type="Proteomes" id="UP000065220">
    <property type="component" value="Chromosome"/>
</dbReference>
<dbReference type="EMBL" id="CP014228">
    <property type="protein sequence ID" value="AMD86301.1"/>
    <property type="molecule type" value="Genomic_DNA"/>
</dbReference>
<gene>
    <name evidence="2" type="ORF">AXF14_00070</name>
</gene>
<dbReference type="STRING" id="111015.AXF14_00070"/>
<feature type="transmembrane region" description="Helical" evidence="1">
    <location>
        <begin position="31"/>
        <end position="50"/>
    </location>
</feature>
<accession>A0A120KL79</accession>
<keyword evidence="1" id="KW-1133">Transmembrane helix</keyword>
<name>A0A120KL79_ACTRD</name>
<proteinExistence type="predicted"/>
<feature type="transmembrane region" description="Helical" evidence="1">
    <location>
        <begin position="118"/>
        <end position="136"/>
    </location>
</feature>
<keyword evidence="3" id="KW-1185">Reference proteome</keyword>
<evidence type="ECO:0000313" key="2">
    <source>
        <dbReference type="EMBL" id="AMD86301.1"/>
    </source>
</evidence>
<dbReference type="AlphaFoldDB" id="A0A120KL79"/>
<feature type="transmembrane region" description="Helical" evidence="1">
    <location>
        <begin position="56"/>
        <end position="74"/>
    </location>
</feature>
<dbReference type="KEGG" id="ard:AXF14_00070"/>
<dbReference type="RefSeq" id="WP_067938844.1">
    <property type="nucleotide sequence ID" value="NZ_CAUHMM010000169.1"/>
</dbReference>
<sequence>MSDLPTPSQARADLDVVDEVEARYAHWRPPVWTTLVAPAVYGLTMAALAMPSRWGLLLVLLVGVPVQVLVEIRFGRPRGTRRRLAELPSGSRRWLSQSHFVWIFIAPTLMNLEVPYKAVLACLAGLIAAVHVWFCLRWSRTGTDA</sequence>
<evidence type="ECO:0000256" key="1">
    <source>
        <dbReference type="SAM" id="Phobius"/>
    </source>
</evidence>
<protein>
    <submittedName>
        <fullName evidence="2">Uncharacterized protein</fullName>
    </submittedName>
</protein>